<proteinExistence type="predicted"/>
<dbReference type="InterPro" id="IPR036514">
    <property type="entry name" value="SGNH_hydro_sf"/>
</dbReference>
<gene>
    <name evidence="1" type="ORF">RJJ65_32035</name>
</gene>
<dbReference type="RefSeq" id="WP_310865749.1">
    <property type="nucleotide sequence ID" value="NZ_JAVLSF010000036.1"/>
</dbReference>
<accession>A0AAJ2H1U3</accession>
<dbReference type="Proteomes" id="UP001268610">
    <property type="component" value="Unassembled WGS sequence"/>
</dbReference>
<organism evidence="1 2">
    <name type="scientific">Rhizobium hidalgonense</name>
    <dbReference type="NCBI Taxonomy" id="1538159"/>
    <lineage>
        <taxon>Bacteria</taxon>
        <taxon>Pseudomonadati</taxon>
        <taxon>Pseudomonadota</taxon>
        <taxon>Alphaproteobacteria</taxon>
        <taxon>Hyphomicrobiales</taxon>
        <taxon>Rhizobiaceae</taxon>
        <taxon>Rhizobium/Agrobacterium group</taxon>
        <taxon>Rhizobium</taxon>
    </lineage>
</organism>
<dbReference type="EMBL" id="JAVLSF010000036">
    <property type="protein sequence ID" value="MDR9777188.1"/>
    <property type="molecule type" value="Genomic_DNA"/>
</dbReference>
<evidence type="ECO:0000313" key="1">
    <source>
        <dbReference type="EMBL" id="MDR9777188.1"/>
    </source>
</evidence>
<dbReference type="AlphaFoldDB" id="A0AAJ2H1U3"/>
<keyword evidence="1" id="KW-0378">Hydrolase</keyword>
<comment type="caution">
    <text evidence="1">The sequence shown here is derived from an EMBL/GenBank/DDBJ whole genome shotgun (WGS) entry which is preliminary data.</text>
</comment>
<dbReference type="EC" id="3.1.-.-" evidence="1"/>
<sequence length="394" mass="40999">MSLTLSLSLGITNQLGGGGAPAGQFNFKISQFPKTKAALARVAGGTGRGKIVCIGDSTTFGEGSGTGGNGRVGCMPKSWPAKLAASLTALGTPAVNENKIGSSGITTTTVTIAENRNSVKPGFNPASAGWVLSTSTAAGGVLFTNTADTSSILSYAPTISVSKFELIDLTVSTGGSITYNVDGGSETVLSQAGSSTLRSTIIDCGSLGAHTLNVKRVSGNAFVVGVRAWDDTAKAFDIWNLGNCVSQTSDWITTANPWSSLSAATTYCADADLVIIDLTINNALLSPSSYNTTYPTQMQSIINAAKAGGADVLLMTGNPSRIDIIADSVQQQFRQALRTLATTNDLPMIDQYSKYTDWVTLNALGWMFNANHPNELQYTDLGSFIASSIKTWAI</sequence>
<reference evidence="1" key="1">
    <citation type="submission" date="2023-04" db="EMBL/GenBank/DDBJ databases">
        <title>Genomic characterization of faba bean (Vicia faba) microsymbionts in Mexican soils.</title>
        <authorList>
            <person name="Rivera Orduna F.N."/>
            <person name="Guevara-Luna J."/>
            <person name="Yan J."/>
            <person name="Arroyo-Herrera I."/>
            <person name="Li Y."/>
            <person name="Vasquez-Murrieta M.S."/>
            <person name="Wang E.T."/>
        </authorList>
    </citation>
    <scope>NUCLEOTIDE SEQUENCE</scope>
    <source>
        <strain evidence="1">CH26</strain>
    </source>
</reference>
<dbReference type="Gene3D" id="3.40.50.1110">
    <property type="entry name" value="SGNH hydrolase"/>
    <property type="match status" value="1"/>
</dbReference>
<evidence type="ECO:0000313" key="2">
    <source>
        <dbReference type="Proteomes" id="UP001268610"/>
    </source>
</evidence>
<protein>
    <submittedName>
        <fullName evidence="1">SGNH/GDSL hydrolase family protein</fullName>
        <ecNumber evidence="1">3.1.-.-</ecNumber>
    </submittedName>
</protein>
<name>A0AAJ2H1U3_9HYPH</name>
<dbReference type="GO" id="GO:0016788">
    <property type="term" value="F:hydrolase activity, acting on ester bonds"/>
    <property type="evidence" value="ECO:0007669"/>
    <property type="project" value="UniProtKB-ARBA"/>
</dbReference>
<dbReference type="SUPFAM" id="SSF52266">
    <property type="entry name" value="SGNH hydrolase"/>
    <property type="match status" value="2"/>
</dbReference>